<keyword evidence="3" id="KW-1185">Reference proteome</keyword>
<feature type="compositionally biased region" description="Low complexity" evidence="1">
    <location>
        <begin position="130"/>
        <end position="146"/>
    </location>
</feature>
<evidence type="ECO:0000313" key="3">
    <source>
        <dbReference type="Proteomes" id="UP000516437"/>
    </source>
</evidence>
<evidence type="ECO:0000256" key="1">
    <source>
        <dbReference type="SAM" id="MobiDB-lite"/>
    </source>
</evidence>
<name>A0A6A1WA23_9ROSI</name>
<proteinExistence type="predicted"/>
<dbReference type="EMBL" id="RXIC02000021">
    <property type="protein sequence ID" value="KAB1220877.1"/>
    <property type="molecule type" value="Genomic_DNA"/>
</dbReference>
<gene>
    <name evidence="2" type="ORF">CJ030_MR3G006310</name>
</gene>
<dbReference type="AlphaFoldDB" id="A0A6A1WA23"/>
<dbReference type="Proteomes" id="UP000516437">
    <property type="component" value="Chromosome 3"/>
</dbReference>
<feature type="compositionally biased region" description="Polar residues" evidence="1">
    <location>
        <begin position="112"/>
        <end position="122"/>
    </location>
</feature>
<feature type="region of interest" description="Disordered" evidence="1">
    <location>
        <begin position="112"/>
        <end position="151"/>
    </location>
</feature>
<evidence type="ECO:0000313" key="2">
    <source>
        <dbReference type="EMBL" id="KAB1220877.1"/>
    </source>
</evidence>
<accession>A0A6A1WA23</accession>
<organism evidence="2 3">
    <name type="scientific">Morella rubra</name>
    <name type="common">Chinese bayberry</name>
    <dbReference type="NCBI Taxonomy" id="262757"/>
    <lineage>
        <taxon>Eukaryota</taxon>
        <taxon>Viridiplantae</taxon>
        <taxon>Streptophyta</taxon>
        <taxon>Embryophyta</taxon>
        <taxon>Tracheophyta</taxon>
        <taxon>Spermatophyta</taxon>
        <taxon>Magnoliopsida</taxon>
        <taxon>eudicotyledons</taxon>
        <taxon>Gunneridae</taxon>
        <taxon>Pentapetalae</taxon>
        <taxon>rosids</taxon>
        <taxon>fabids</taxon>
        <taxon>Fagales</taxon>
        <taxon>Myricaceae</taxon>
        <taxon>Morella</taxon>
    </lineage>
</organism>
<sequence length="175" mass="18937">MEARMSVPIDLLPSSSSNHPSPGISAFLSDFNSLFTHLTTTLISPPNLSDQNPPKPSQNYTKARLFFASTSLEPTSSSPKPQKALLKNLQFSNDPLSVRSVAALLEHSPTSVSIHLTPSKPSSKLEGHPKSTPTLSTPSSRPSRTKGFSVSIPELAVMQEYLKRKELCEVPDSPT</sequence>
<reference evidence="2 3" key="1">
    <citation type="journal article" date="2019" name="Plant Biotechnol. J.">
        <title>The red bayberry genome and genetic basis of sex determination.</title>
        <authorList>
            <person name="Jia H.M."/>
            <person name="Jia H.J."/>
            <person name="Cai Q.L."/>
            <person name="Wang Y."/>
            <person name="Zhao H.B."/>
            <person name="Yang W.F."/>
            <person name="Wang G.Y."/>
            <person name="Li Y.H."/>
            <person name="Zhan D.L."/>
            <person name="Shen Y.T."/>
            <person name="Niu Q.F."/>
            <person name="Chang L."/>
            <person name="Qiu J."/>
            <person name="Zhao L."/>
            <person name="Xie H.B."/>
            <person name="Fu W.Y."/>
            <person name="Jin J."/>
            <person name="Li X.W."/>
            <person name="Jiao Y."/>
            <person name="Zhou C.C."/>
            <person name="Tu T."/>
            <person name="Chai C.Y."/>
            <person name="Gao J.L."/>
            <person name="Fan L.J."/>
            <person name="van de Weg E."/>
            <person name="Wang J.Y."/>
            <person name="Gao Z.S."/>
        </authorList>
    </citation>
    <scope>NUCLEOTIDE SEQUENCE [LARGE SCALE GENOMIC DNA]</scope>
    <source>
        <tissue evidence="2">Leaves</tissue>
    </source>
</reference>
<protein>
    <submittedName>
        <fullName evidence="2">Uncharacterized protein</fullName>
    </submittedName>
</protein>
<comment type="caution">
    <text evidence="2">The sequence shown here is derived from an EMBL/GenBank/DDBJ whole genome shotgun (WGS) entry which is preliminary data.</text>
</comment>